<gene>
    <name evidence="1" type="ORF">PUN28_012871</name>
</gene>
<name>A0AAW2FBC1_9HYME</name>
<evidence type="ECO:0000313" key="2">
    <source>
        <dbReference type="Proteomes" id="UP001430953"/>
    </source>
</evidence>
<dbReference type="EMBL" id="JADYXP020000013">
    <property type="protein sequence ID" value="KAL0111267.1"/>
    <property type="molecule type" value="Genomic_DNA"/>
</dbReference>
<protein>
    <submittedName>
        <fullName evidence="1">Uncharacterized protein</fullName>
    </submittedName>
</protein>
<organism evidence="1 2">
    <name type="scientific">Cardiocondyla obscurior</name>
    <dbReference type="NCBI Taxonomy" id="286306"/>
    <lineage>
        <taxon>Eukaryota</taxon>
        <taxon>Metazoa</taxon>
        <taxon>Ecdysozoa</taxon>
        <taxon>Arthropoda</taxon>
        <taxon>Hexapoda</taxon>
        <taxon>Insecta</taxon>
        <taxon>Pterygota</taxon>
        <taxon>Neoptera</taxon>
        <taxon>Endopterygota</taxon>
        <taxon>Hymenoptera</taxon>
        <taxon>Apocrita</taxon>
        <taxon>Aculeata</taxon>
        <taxon>Formicoidea</taxon>
        <taxon>Formicidae</taxon>
        <taxon>Myrmicinae</taxon>
        <taxon>Cardiocondyla</taxon>
    </lineage>
</organism>
<reference evidence="1 2" key="1">
    <citation type="submission" date="2023-03" db="EMBL/GenBank/DDBJ databases">
        <title>High recombination rates correlate with genetic variation in Cardiocondyla obscurior ants.</title>
        <authorList>
            <person name="Errbii M."/>
        </authorList>
    </citation>
    <scope>NUCLEOTIDE SEQUENCE [LARGE SCALE GENOMIC DNA]</scope>
    <source>
        <strain evidence="1">Alpha-2009</strain>
        <tissue evidence="1">Whole body</tissue>
    </source>
</reference>
<dbReference type="Proteomes" id="UP001430953">
    <property type="component" value="Unassembled WGS sequence"/>
</dbReference>
<dbReference type="AlphaFoldDB" id="A0AAW2FBC1"/>
<comment type="caution">
    <text evidence="1">The sequence shown here is derived from an EMBL/GenBank/DDBJ whole genome shotgun (WGS) entry which is preliminary data.</text>
</comment>
<proteinExistence type="predicted"/>
<evidence type="ECO:0000313" key="1">
    <source>
        <dbReference type="EMBL" id="KAL0111267.1"/>
    </source>
</evidence>
<keyword evidence="2" id="KW-1185">Reference proteome</keyword>
<accession>A0AAW2FBC1</accession>
<sequence length="58" mass="6897">MVDKVDNEKYTECIDTRPETIKFREQLHAADKKKATNNCEDGKWASFCRELRYAANKW</sequence>